<gene>
    <name evidence="13" type="ORF">GH714_029261</name>
</gene>
<dbReference type="Gene3D" id="1.10.630.10">
    <property type="entry name" value="Cytochrome P450"/>
    <property type="match status" value="2"/>
</dbReference>
<evidence type="ECO:0000256" key="2">
    <source>
        <dbReference type="ARBA" id="ARBA00010617"/>
    </source>
</evidence>
<dbReference type="GO" id="GO:0016705">
    <property type="term" value="F:oxidoreductase activity, acting on paired donors, with incorporation or reduction of molecular oxygen"/>
    <property type="evidence" value="ECO:0007669"/>
    <property type="project" value="InterPro"/>
</dbReference>
<evidence type="ECO:0000256" key="5">
    <source>
        <dbReference type="ARBA" id="ARBA00022723"/>
    </source>
</evidence>
<dbReference type="InterPro" id="IPR050665">
    <property type="entry name" value="Cytochrome_P450_Monooxygen"/>
</dbReference>
<evidence type="ECO:0000256" key="3">
    <source>
        <dbReference type="ARBA" id="ARBA00022617"/>
    </source>
</evidence>
<evidence type="ECO:0000256" key="12">
    <source>
        <dbReference type="RuleBase" id="RU000461"/>
    </source>
</evidence>
<evidence type="ECO:0008006" key="15">
    <source>
        <dbReference type="Google" id="ProtNLM"/>
    </source>
</evidence>
<dbReference type="PROSITE" id="PS00018">
    <property type="entry name" value="EF_HAND_1"/>
    <property type="match status" value="1"/>
</dbReference>
<accession>A0A6A6LC06</accession>
<dbReference type="PANTHER" id="PTHR24282:SF270">
    <property type="entry name" value="CYTOCHROME P450 CYP749A22-LIKE"/>
    <property type="match status" value="1"/>
</dbReference>
<evidence type="ECO:0000256" key="4">
    <source>
        <dbReference type="ARBA" id="ARBA00022692"/>
    </source>
</evidence>
<dbReference type="Pfam" id="PF01201">
    <property type="entry name" value="Ribosomal_S8e"/>
    <property type="match status" value="1"/>
</dbReference>
<keyword evidence="8 11" id="KW-0408">Iron</keyword>
<dbReference type="InterPro" id="IPR036396">
    <property type="entry name" value="Cyt_P450_sf"/>
</dbReference>
<dbReference type="PRINTS" id="PR00465">
    <property type="entry name" value="EP450IV"/>
</dbReference>
<name>A0A6A6LC06_HEVBR</name>
<dbReference type="GO" id="GO:0004497">
    <property type="term" value="F:monooxygenase activity"/>
    <property type="evidence" value="ECO:0007669"/>
    <property type="project" value="UniProtKB-KW"/>
</dbReference>
<proteinExistence type="inferred from homology"/>
<evidence type="ECO:0000256" key="7">
    <source>
        <dbReference type="ARBA" id="ARBA00023002"/>
    </source>
</evidence>
<dbReference type="Gene3D" id="2.40.10.310">
    <property type="match status" value="1"/>
</dbReference>
<evidence type="ECO:0000256" key="9">
    <source>
        <dbReference type="ARBA" id="ARBA00023033"/>
    </source>
</evidence>
<evidence type="ECO:0000313" key="14">
    <source>
        <dbReference type="Proteomes" id="UP000467840"/>
    </source>
</evidence>
<evidence type="ECO:0000313" key="13">
    <source>
        <dbReference type="EMBL" id="KAF2298942.1"/>
    </source>
</evidence>
<keyword evidence="9 12" id="KW-0503">Monooxygenase</keyword>
<keyword evidence="4" id="KW-0812">Transmembrane</keyword>
<comment type="subcellular location">
    <subcellularLocation>
        <location evidence="1">Membrane</location>
        <topology evidence="1">Single-pass membrane protein</topology>
    </subcellularLocation>
</comment>
<dbReference type="InterPro" id="IPR001128">
    <property type="entry name" value="Cyt_P450"/>
</dbReference>
<evidence type="ECO:0000256" key="10">
    <source>
        <dbReference type="ARBA" id="ARBA00023136"/>
    </source>
</evidence>
<dbReference type="InterPro" id="IPR022309">
    <property type="entry name" value="Ribosomal_Se8/biogenesis_NSA2"/>
</dbReference>
<keyword evidence="6" id="KW-1133">Transmembrane helix</keyword>
<dbReference type="SUPFAM" id="SSF48264">
    <property type="entry name" value="Cytochrome P450"/>
    <property type="match status" value="1"/>
</dbReference>
<dbReference type="PROSITE" id="PS00086">
    <property type="entry name" value="CYTOCHROME_P450"/>
    <property type="match status" value="1"/>
</dbReference>
<evidence type="ECO:0000256" key="11">
    <source>
        <dbReference type="PIRSR" id="PIRSR602403-1"/>
    </source>
</evidence>
<sequence>MVTKVTFVGPGFTRKPPKYERFIHPSGLGFTKAHVTHPELKCTFKLEIIGVKKNPKGPMYISLGVMTKGTIIEVNVSELGLVTPAGKIVWGMNYLSWHGPEAHLVVTEPNLVKEIFNNKDGAFPKPEPEEYFKKLLGDGIVTTRGEKWFTLRKLSNHAFHAECLKGMIPAMIASVEIMLERWKYHDGKEIDAFQEFKVLTSEIISRTAFGSSYMEGQDIFDMLIRMVVIISRNKYKIRIPGISNLVKTADDVESDKLEQGIRDSIINMMKRREEAAIMGQSSGGFGSDFLGLLLKEHHDDNSDRRISVEDMNMIINEALRLYPPAVNVPRQVQRQVRLGKLILPENMVIEIPVLAIHHNPQIWGEDVHLFKPERFAEGLAKATNNNVTAYLPFGLGPRSCVGSNFAITETKIALSMILQRYQFTLSPTYVHSPITLITLCPQHGLQIRLQPLHLG</sequence>
<keyword evidence="10" id="KW-0472">Membrane</keyword>
<dbReference type="InterPro" id="IPR017972">
    <property type="entry name" value="Cyt_P450_CS"/>
</dbReference>
<dbReference type="GO" id="GO:0005506">
    <property type="term" value="F:iron ion binding"/>
    <property type="evidence" value="ECO:0007669"/>
    <property type="project" value="InterPro"/>
</dbReference>
<feature type="binding site" description="axial binding residue" evidence="11">
    <location>
        <position position="400"/>
    </location>
    <ligand>
        <name>heme</name>
        <dbReference type="ChEBI" id="CHEBI:30413"/>
    </ligand>
    <ligandPart>
        <name>Fe</name>
        <dbReference type="ChEBI" id="CHEBI:18248"/>
    </ligandPart>
</feature>
<keyword evidence="7 12" id="KW-0560">Oxidoreductase</keyword>
<dbReference type="InterPro" id="IPR018247">
    <property type="entry name" value="EF_Hand_1_Ca_BS"/>
</dbReference>
<comment type="caution">
    <text evidence="13">The sequence shown here is derived from an EMBL/GenBank/DDBJ whole genome shotgun (WGS) entry which is preliminary data.</text>
</comment>
<dbReference type="Proteomes" id="UP000467840">
    <property type="component" value="Chromosome 1"/>
</dbReference>
<comment type="cofactor">
    <cofactor evidence="11">
        <name>heme</name>
        <dbReference type="ChEBI" id="CHEBI:30413"/>
    </cofactor>
</comment>
<reference evidence="13 14" key="1">
    <citation type="journal article" date="2020" name="Mol. Plant">
        <title>The Chromosome-Based Rubber Tree Genome Provides New Insights into Spurge Genome Evolution and Rubber Biosynthesis.</title>
        <authorList>
            <person name="Liu J."/>
            <person name="Shi C."/>
            <person name="Shi C.C."/>
            <person name="Li W."/>
            <person name="Zhang Q.J."/>
            <person name="Zhang Y."/>
            <person name="Li K."/>
            <person name="Lu H.F."/>
            <person name="Shi C."/>
            <person name="Zhu S.T."/>
            <person name="Xiao Z.Y."/>
            <person name="Nan H."/>
            <person name="Yue Y."/>
            <person name="Zhu X.G."/>
            <person name="Wu Y."/>
            <person name="Hong X.N."/>
            <person name="Fan G.Y."/>
            <person name="Tong Y."/>
            <person name="Zhang D."/>
            <person name="Mao C.L."/>
            <person name="Liu Y.L."/>
            <person name="Hao S.J."/>
            <person name="Liu W.Q."/>
            <person name="Lv M.Q."/>
            <person name="Zhang H.B."/>
            <person name="Liu Y."/>
            <person name="Hu-Tang G.R."/>
            <person name="Wang J.P."/>
            <person name="Wang J.H."/>
            <person name="Sun Y.H."/>
            <person name="Ni S.B."/>
            <person name="Chen W.B."/>
            <person name="Zhang X.C."/>
            <person name="Jiao Y.N."/>
            <person name="Eichler E.E."/>
            <person name="Li G.H."/>
            <person name="Liu X."/>
            <person name="Gao L.Z."/>
        </authorList>
    </citation>
    <scope>NUCLEOTIDE SEQUENCE [LARGE SCALE GENOMIC DNA]</scope>
    <source>
        <strain evidence="14">cv. GT1</strain>
        <tissue evidence="13">Leaf</tissue>
    </source>
</reference>
<evidence type="ECO:0000256" key="8">
    <source>
        <dbReference type="ARBA" id="ARBA00023004"/>
    </source>
</evidence>
<dbReference type="EMBL" id="JAAGAX010000011">
    <property type="protein sequence ID" value="KAF2298942.1"/>
    <property type="molecule type" value="Genomic_DNA"/>
</dbReference>
<keyword evidence="5 11" id="KW-0479">Metal-binding</keyword>
<dbReference type="GO" id="GO:0020037">
    <property type="term" value="F:heme binding"/>
    <property type="evidence" value="ECO:0007669"/>
    <property type="project" value="InterPro"/>
</dbReference>
<dbReference type="PRINTS" id="PR00385">
    <property type="entry name" value="P450"/>
</dbReference>
<dbReference type="PANTHER" id="PTHR24282">
    <property type="entry name" value="CYTOCHROME P450 FAMILY MEMBER"/>
    <property type="match status" value="1"/>
</dbReference>
<dbReference type="AlphaFoldDB" id="A0A6A6LC06"/>
<dbReference type="InterPro" id="IPR002403">
    <property type="entry name" value="Cyt_P450_E_grp-IV"/>
</dbReference>
<evidence type="ECO:0000256" key="6">
    <source>
        <dbReference type="ARBA" id="ARBA00022989"/>
    </source>
</evidence>
<comment type="similarity">
    <text evidence="2 12">Belongs to the cytochrome P450 family.</text>
</comment>
<dbReference type="GO" id="GO:0016020">
    <property type="term" value="C:membrane"/>
    <property type="evidence" value="ECO:0007669"/>
    <property type="project" value="UniProtKB-SubCell"/>
</dbReference>
<dbReference type="Pfam" id="PF00067">
    <property type="entry name" value="p450"/>
    <property type="match status" value="2"/>
</dbReference>
<keyword evidence="14" id="KW-1185">Reference proteome</keyword>
<protein>
    <recommendedName>
        <fullName evidence="15">EF-hand domain-containing protein</fullName>
    </recommendedName>
</protein>
<organism evidence="13 14">
    <name type="scientific">Hevea brasiliensis</name>
    <name type="common">Para rubber tree</name>
    <name type="synonym">Siphonia brasiliensis</name>
    <dbReference type="NCBI Taxonomy" id="3981"/>
    <lineage>
        <taxon>Eukaryota</taxon>
        <taxon>Viridiplantae</taxon>
        <taxon>Streptophyta</taxon>
        <taxon>Embryophyta</taxon>
        <taxon>Tracheophyta</taxon>
        <taxon>Spermatophyta</taxon>
        <taxon>Magnoliopsida</taxon>
        <taxon>eudicotyledons</taxon>
        <taxon>Gunneridae</taxon>
        <taxon>Pentapetalae</taxon>
        <taxon>rosids</taxon>
        <taxon>fabids</taxon>
        <taxon>Malpighiales</taxon>
        <taxon>Euphorbiaceae</taxon>
        <taxon>Crotonoideae</taxon>
        <taxon>Micrandreae</taxon>
        <taxon>Hevea</taxon>
    </lineage>
</organism>
<evidence type="ECO:0000256" key="1">
    <source>
        <dbReference type="ARBA" id="ARBA00004167"/>
    </source>
</evidence>
<keyword evidence="3 11" id="KW-0349">Heme</keyword>